<dbReference type="Pfam" id="PF15738">
    <property type="entry name" value="YafQ_toxin"/>
    <property type="match status" value="1"/>
</dbReference>
<sequence length="93" mass="10919">MKLKLVPTSQFKKDYKLAKKRGYDISLLEEVLESLRKGEKLEERLRDHTLVGRYLGFRECHILPDWLLIYAIDGDRLILTAVRTGTHSDLFDE</sequence>
<organism evidence="3 4">
    <name type="scientific">Tractidigestivibacter scatoligenes</name>
    <name type="common">Olsenella scatoligenes</name>
    <dbReference type="NCBI Taxonomy" id="1299998"/>
    <lineage>
        <taxon>Bacteria</taxon>
        <taxon>Bacillati</taxon>
        <taxon>Actinomycetota</taxon>
        <taxon>Coriobacteriia</taxon>
        <taxon>Coriobacteriales</taxon>
        <taxon>Atopobiaceae</taxon>
        <taxon>Tractidigestivibacter</taxon>
    </lineage>
</organism>
<accession>A0A100YV63</accession>
<dbReference type="GO" id="GO:0006402">
    <property type="term" value="P:mRNA catabolic process"/>
    <property type="evidence" value="ECO:0007669"/>
    <property type="project" value="TreeGrafter"/>
</dbReference>
<dbReference type="Proteomes" id="UP000054078">
    <property type="component" value="Unassembled WGS sequence"/>
</dbReference>
<evidence type="ECO:0000313" key="4">
    <source>
        <dbReference type="Proteomes" id="UP000054078"/>
    </source>
</evidence>
<dbReference type="SUPFAM" id="SSF143011">
    <property type="entry name" value="RelE-like"/>
    <property type="match status" value="1"/>
</dbReference>
<dbReference type="RefSeq" id="WP_059054168.1">
    <property type="nucleotide sequence ID" value="NZ_LOJF01000009.1"/>
</dbReference>
<keyword evidence="4" id="KW-1185">Reference proteome</keyword>
<comment type="caution">
    <text evidence="3">The sequence shown here is derived from an EMBL/GenBank/DDBJ whole genome shotgun (WGS) entry which is preliminary data.</text>
</comment>
<dbReference type="NCBIfam" id="TIGR02385">
    <property type="entry name" value="RelE_StbE"/>
    <property type="match status" value="1"/>
</dbReference>
<proteinExistence type="predicted"/>
<protein>
    <submittedName>
        <fullName evidence="3">Addiction module toxin RelE</fullName>
    </submittedName>
</protein>
<dbReference type="STRING" id="1299998.AUL39_04495"/>
<dbReference type="Gene3D" id="3.30.2310.20">
    <property type="entry name" value="RelE-like"/>
    <property type="match status" value="1"/>
</dbReference>
<dbReference type="InterPro" id="IPR004386">
    <property type="entry name" value="Toxin_YafQ-like"/>
</dbReference>
<feature type="active site" description="Proton donor" evidence="2">
    <location>
        <position position="87"/>
    </location>
</feature>
<dbReference type="PANTHER" id="PTHR40588:SF1">
    <property type="entry name" value="MRNA INTERFERASE TOXIN YAFQ"/>
    <property type="match status" value="1"/>
</dbReference>
<evidence type="ECO:0000313" key="3">
    <source>
        <dbReference type="EMBL" id="KUH58281.1"/>
    </source>
</evidence>
<keyword evidence="1" id="KW-1277">Toxin-antitoxin system</keyword>
<reference evidence="3 4" key="1">
    <citation type="submission" date="2015-12" db="EMBL/GenBank/DDBJ databases">
        <title>Draft Genome Sequence of Olsenella scatoligenes SK9K4T; a Producer of 3-Methylindole- (skatole) and 4-Methylphenol- (p-cresol) Isolated from Pig Feces.</title>
        <authorList>
            <person name="Li X."/>
            <person name="Borg B."/>
            <person name="Canibe N."/>
        </authorList>
    </citation>
    <scope>NUCLEOTIDE SEQUENCE [LARGE SCALE GENOMIC DNA]</scope>
    <source>
        <strain evidence="3 4">SK9K4</strain>
    </source>
</reference>
<dbReference type="OrthoDB" id="7030467at2"/>
<evidence type="ECO:0000256" key="1">
    <source>
        <dbReference type="ARBA" id="ARBA00022649"/>
    </source>
</evidence>
<dbReference type="EMBL" id="LOJF01000009">
    <property type="protein sequence ID" value="KUH58281.1"/>
    <property type="molecule type" value="Genomic_DNA"/>
</dbReference>
<dbReference type="PANTHER" id="PTHR40588">
    <property type="entry name" value="MRNA INTERFERASE TOXIN YAFQ"/>
    <property type="match status" value="1"/>
</dbReference>
<name>A0A100YV63_TRASO</name>
<dbReference type="AlphaFoldDB" id="A0A100YV63"/>
<dbReference type="InterPro" id="IPR035093">
    <property type="entry name" value="RelE/ParE_toxin_dom_sf"/>
</dbReference>
<dbReference type="InterPro" id="IPR007712">
    <property type="entry name" value="RelE/ParE_toxin"/>
</dbReference>
<gene>
    <name evidence="3" type="ORF">AUL39_04495</name>
</gene>
<dbReference type="GO" id="GO:0004521">
    <property type="term" value="F:RNA endonuclease activity"/>
    <property type="evidence" value="ECO:0007669"/>
    <property type="project" value="TreeGrafter"/>
</dbReference>
<dbReference type="PIRSF" id="PIRSF006156">
    <property type="entry name" value="YafQ"/>
    <property type="match status" value="1"/>
</dbReference>
<dbReference type="GO" id="GO:0006415">
    <property type="term" value="P:translational termination"/>
    <property type="evidence" value="ECO:0007669"/>
    <property type="project" value="TreeGrafter"/>
</dbReference>
<evidence type="ECO:0000256" key="2">
    <source>
        <dbReference type="PIRSR" id="PIRSR006156-1"/>
    </source>
</evidence>